<evidence type="ECO:0000313" key="7">
    <source>
        <dbReference type="EMBL" id="RTQ49136.1"/>
    </source>
</evidence>
<reference evidence="7 8" key="1">
    <citation type="submission" date="2018-12" db="EMBL/GenBank/DDBJ databases">
        <title>Hymenobacter gummosus sp. nov., isolated from a spring.</title>
        <authorList>
            <person name="Nie L."/>
        </authorList>
    </citation>
    <scope>NUCLEOTIDE SEQUENCE [LARGE SCALE GENOMIC DNA]</scope>
    <source>
        <strain evidence="7 8">KCTC 52166</strain>
    </source>
</reference>
<organism evidence="7 8">
    <name type="scientific">Hymenobacter gummosus</name>
    <dbReference type="NCBI Taxonomy" id="1776032"/>
    <lineage>
        <taxon>Bacteria</taxon>
        <taxon>Pseudomonadati</taxon>
        <taxon>Bacteroidota</taxon>
        <taxon>Cytophagia</taxon>
        <taxon>Cytophagales</taxon>
        <taxon>Hymenobacteraceae</taxon>
        <taxon>Hymenobacter</taxon>
    </lineage>
</organism>
<dbReference type="AlphaFoldDB" id="A0A431U1R1"/>
<dbReference type="SUPFAM" id="SSF52172">
    <property type="entry name" value="CheY-like"/>
    <property type="match status" value="1"/>
</dbReference>
<dbReference type="Pfam" id="PF00196">
    <property type="entry name" value="GerE"/>
    <property type="match status" value="1"/>
</dbReference>
<dbReference type="InterPro" id="IPR000792">
    <property type="entry name" value="Tscrpt_reg_LuxR_C"/>
</dbReference>
<keyword evidence="2" id="KW-0238">DNA-binding</keyword>
<dbReference type="InterPro" id="IPR001789">
    <property type="entry name" value="Sig_transdc_resp-reg_receiver"/>
</dbReference>
<dbReference type="InterPro" id="IPR039420">
    <property type="entry name" value="WalR-like"/>
</dbReference>
<dbReference type="Proteomes" id="UP000282184">
    <property type="component" value="Unassembled WGS sequence"/>
</dbReference>
<dbReference type="CDD" id="cd06170">
    <property type="entry name" value="LuxR_C_like"/>
    <property type="match status" value="1"/>
</dbReference>
<evidence type="ECO:0000256" key="3">
    <source>
        <dbReference type="PROSITE-ProRule" id="PRU00169"/>
    </source>
</evidence>
<evidence type="ECO:0000256" key="1">
    <source>
        <dbReference type="ARBA" id="ARBA00022553"/>
    </source>
</evidence>
<dbReference type="CDD" id="cd17535">
    <property type="entry name" value="REC_NarL-like"/>
    <property type="match status" value="1"/>
</dbReference>
<dbReference type="GO" id="GO:0000160">
    <property type="term" value="P:phosphorelay signal transduction system"/>
    <property type="evidence" value="ECO:0007669"/>
    <property type="project" value="InterPro"/>
</dbReference>
<dbReference type="Pfam" id="PF00072">
    <property type="entry name" value="Response_reg"/>
    <property type="match status" value="1"/>
</dbReference>
<feature type="domain" description="Response regulatory" evidence="6">
    <location>
        <begin position="142"/>
        <end position="259"/>
    </location>
</feature>
<feature type="region of interest" description="Disordered" evidence="4">
    <location>
        <begin position="11"/>
        <end position="30"/>
    </location>
</feature>
<gene>
    <name evidence="7" type="ORF">EJV47_13380</name>
</gene>
<comment type="caution">
    <text evidence="7">The sequence shown here is derived from an EMBL/GenBank/DDBJ whole genome shotgun (WGS) entry which is preliminary data.</text>
</comment>
<accession>A0A431U1R1</accession>
<dbReference type="SMART" id="SM00448">
    <property type="entry name" value="REC"/>
    <property type="match status" value="1"/>
</dbReference>
<evidence type="ECO:0000313" key="8">
    <source>
        <dbReference type="Proteomes" id="UP000282184"/>
    </source>
</evidence>
<dbReference type="PRINTS" id="PR00038">
    <property type="entry name" value="HTHLUXR"/>
</dbReference>
<dbReference type="EMBL" id="RXOF01000007">
    <property type="protein sequence ID" value="RTQ49136.1"/>
    <property type="molecule type" value="Genomic_DNA"/>
</dbReference>
<dbReference type="PANTHER" id="PTHR43214">
    <property type="entry name" value="TWO-COMPONENT RESPONSE REGULATOR"/>
    <property type="match status" value="1"/>
</dbReference>
<feature type="modified residue" description="4-aspartylphosphate" evidence="3">
    <location>
        <position position="194"/>
    </location>
</feature>
<dbReference type="GO" id="GO:0006355">
    <property type="term" value="P:regulation of DNA-templated transcription"/>
    <property type="evidence" value="ECO:0007669"/>
    <property type="project" value="InterPro"/>
</dbReference>
<keyword evidence="8" id="KW-1185">Reference proteome</keyword>
<proteinExistence type="predicted"/>
<dbReference type="OrthoDB" id="9797341at2"/>
<dbReference type="InterPro" id="IPR058245">
    <property type="entry name" value="NreC/VraR/RcsB-like_REC"/>
</dbReference>
<evidence type="ECO:0000256" key="2">
    <source>
        <dbReference type="ARBA" id="ARBA00023125"/>
    </source>
</evidence>
<dbReference type="PROSITE" id="PS50110">
    <property type="entry name" value="RESPONSE_REGULATORY"/>
    <property type="match status" value="1"/>
</dbReference>
<evidence type="ECO:0000259" key="6">
    <source>
        <dbReference type="PROSITE" id="PS50110"/>
    </source>
</evidence>
<dbReference type="PANTHER" id="PTHR43214:SF43">
    <property type="entry name" value="TWO-COMPONENT RESPONSE REGULATOR"/>
    <property type="match status" value="1"/>
</dbReference>
<evidence type="ECO:0000256" key="4">
    <source>
        <dbReference type="SAM" id="MobiDB-lite"/>
    </source>
</evidence>
<sequence length="354" mass="38835">MGNLLACMNIARRPPRQHGGHTPGRRAGQIARRRGLTCARVTPCFVKSPPGPTRHAPRFFSPLVIVRATAGWPAPPRLQPRWSAPVRGPARGELACGPHKNMPITRFSFVERAWMLFLSKPNTLAPAAMTSSAHATAIDRIPILLVDDHQLVLEGVRVLLQDEPDMRVVATANSGAEALRCLHAHPEVQVAVVDLNMPQMSGVQLTRAIRTTHPQVRVIALSMFHDHASIQEVLAAGGSGYLLKNTNGLELATAVRRVAAGRTFFNAEVGATLLENLDVPATRDTAERPVPLTSREREILQLIAGEYSNADIAEKLFISERTVETHRKNIFTKTKSKSIVGLIQYALRHKLILL</sequence>
<dbReference type="SMART" id="SM00421">
    <property type="entry name" value="HTH_LUXR"/>
    <property type="match status" value="1"/>
</dbReference>
<evidence type="ECO:0000259" key="5">
    <source>
        <dbReference type="PROSITE" id="PS50043"/>
    </source>
</evidence>
<dbReference type="PROSITE" id="PS50043">
    <property type="entry name" value="HTH_LUXR_2"/>
    <property type="match status" value="1"/>
</dbReference>
<feature type="domain" description="HTH luxR-type" evidence="5">
    <location>
        <begin position="285"/>
        <end position="350"/>
    </location>
</feature>
<dbReference type="GO" id="GO:0003677">
    <property type="term" value="F:DNA binding"/>
    <property type="evidence" value="ECO:0007669"/>
    <property type="project" value="UniProtKB-KW"/>
</dbReference>
<dbReference type="InterPro" id="IPR016032">
    <property type="entry name" value="Sig_transdc_resp-reg_C-effctor"/>
</dbReference>
<dbReference type="Gene3D" id="3.40.50.2300">
    <property type="match status" value="1"/>
</dbReference>
<keyword evidence="1 3" id="KW-0597">Phosphoprotein</keyword>
<name>A0A431U1R1_9BACT</name>
<dbReference type="SUPFAM" id="SSF46894">
    <property type="entry name" value="C-terminal effector domain of the bipartite response regulators"/>
    <property type="match status" value="1"/>
</dbReference>
<protein>
    <submittedName>
        <fullName evidence="7">Response regulator transcription factor</fullName>
    </submittedName>
</protein>
<dbReference type="InterPro" id="IPR011006">
    <property type="entry name" value="CheY-like_superfamily"/>
</dbReference>